<dbReference type="RefSeq" id="XP_058347115.1">
    <property type="nucleotide sequence ID" value="XM_058481984.1"/>
</dbReference>
<dbReference type="Gene3D" id="1.25.40.10">
    <property type="entry name" value="Tetratricopeptide repeat domain"/>
    <property type="match status" value="1"/>
</dbReference>
<sequence>MLSSHHHQPINTISDTFGGTTTIQELDYLRSEFHSGVSATHNGQETTAVRIFDNVLAYAHKNLLMPLLLRRSVLCREMENLEEALSSARQAIQLAPTNADGHIAAVQAFVAQGNLTAALRQCDIGLSPFFPRDKRHKDLQLLQQQLYEHINHANQWPLDDGIVERIIHMLYFSDRLRFAATCRHWRNRIYNLPATWEDVAITPRISHDNPLLKYMTTYKIRHLAISTENRLPQEVYGLWNQLESLEIITGKSGMAIPSIKLARALVLQNRATLKQLEVEVDTVDLEPCDLFDDLLAMCPNLTRLKMHKHLQPFPRMFINWLVAPAHPIPLTQLIFVNGELSWLKHLIPKCPQLQHIACVPKRYGWYDNEVLELANHYCPCLQSFRVGEIDHLRAFPDNSLVYRTDVAQPTIGMDIIVSSMDNAASHFLERSHLTLEGLSLPVDSLYPVFKTLVTLAQVNVPRLRNLDLRKSRLRTQYLSSYDLSVILQNCPVLEVLWIADAAVVDDNLLYSLHRVSRLRDLEMTIMHALDGKESNISTSGLNLLFSTASYLRDVHLILNQPVSITSCLSCIAQSSSLVNLKLTSQKNVALGELEGFATSLCAPLQTLKIQSTYGVVGVDNDNFTPLTCMPHLTHVELTPCWQSFEDTVNAFLKKDFNNKTDMTIKMTSKPIFVFAYLPVKKHVALRIERRCLQQY</sequence>
<dbReference type="InterPro" id="IPR011990">
    <property type="entry name" value="TPR-like_helical_dom_sf"/>
</dbReference>
<dbReference type="Gene3D" id="1.20.1280.50">
    <property type="match status" value="1"/>
</dbReference>
<dbReference type="AlphaFoldDB" id="A0AAD7VAT1"/>
<dbReference type="SUPFAM" id="SSF52047">
    <property type="entry name" value="RNI-like"/>
    <property type="match status" value="1"/>
</dbReference>
<dbReference type="PANTHER" id="PTHR38926">
    <property type="entry name" value="F-BOX DOMAIN CONTAINING PROTEIN, EXPRESSED"/>
    <property type="match status" value="1"/>
</dbReference>
<dbReference type="EMBL" id="JARTCD010000005">
    <property type="protein sequence ID" value="KAJ8662202.1"/>
    <property type="molecule type" value="Genomic_DNA"/>
</dbReference>
<keyword evidence="2" id="KW-1185">Reference proteome</keyword>
<dbReference type="Gene3D" id="3.80.10.10">
    <property type="entry name" value="Ribonuclease Inhibitor"/>
    <property type="match status" value="1"/>
</dbReference>
<proteinExistence type="predicted"/>
<organism evidence="1 2">
    <name type="scientific">Lichtheimia ornata</name>
    <dbReference type="NCBI Taxonomy" id="688661"/>
    <lineage>
        <taxon>Eukaryota</taxon>
        <taxon>Fungi</taxon>
        <taxon>Fungi incertae sedis</taxon>
        <taxon>Mucoromycota</taxon>
        <taxon>Mucoromycotina</taxon>
        <taxon>Mucoromycetes</taxon>
        <taxon>Mucorales</taxon>
        <taxon>Lichtheimiaceae</taxon>
        <taxon>Lichtheimia</taxon>
    </lineage>
</organism>
<reference evidence="1 2" key="1">
    <citation type="submission" date="2023-03" db="EMBL/GenBank/DDBJ databases">
        <title>Genome sequence of Lichtheimia ornata CBS 291.66.</title>
        <authorList>
            <person name="Mohabir J.T."/>
            <person name="Shea T.P."/>
            <person name="Kurbessoian T."/>
            <person name="Berby B."/>
            <person name="Fontaine J."/>
            <person name="Livny J."/>
            <person name="Gnirke A."/>
            <person name="Stajich J.E."/>
            <person name="Cuomo C.A."/>
        </authorList>
    </citation>
    <scope>NUCLEOTIDE SEQUENCE [LARGE SCALE GENOMIC DNA]</scope>
    <source>
        <strain evidence="1">CBS 291.66</strain>
    </source>
</reference>
<dbReference type="PANTHER" id="PTHR38926:SF5">
    <property type="entry name" value="F-BOX AND LEUCINE-RICH REPEAT PROTEIN 6"/>
    <property type="match status" value="1"/>
</dbReference>
<name>A0AAD7VAT1_9FUNG</name>
<dbReference type="InterPro" id="IPR036047">
    <property type="entry name" value="F-box-like_dom_sf"/>
</dbReference>
<dbReference type="SUPFAM" id="SSF81383">
    <property type="entry name" value="F-box domain"/>
    <property type="match status" value="1"/>
</dbReference>
<evidence type="ECO:0000313" key="2">
    <source>
        <dbReference type="Proteomes" id="UP001234581"/>
    </source>
</evidence>
<dbReference type="Proteomes" id="UP001234581">
    <property type="component" value="Unassembled WGS sequence"/>
</dbReference>
<gene>
    <name evidence="1" type="ORF">O0I10_001895</name>
</gene>
<evidence type="ECO:0008006" key="3">
    <source>
        <dbReference type="Google" id="ProtNLM"/>
    </source>
</evidence>
<accession>A0AAD7VAT1</accession>
<evidence type="ECO:0000313" key="1">
    <source>
        <dbReference type="EMBL" id="KAJ8662202.1"/>
    </source>
</evidence>
<dbReference type="InterPro" id="IPR032675">
    <property type="entry name" value="LRR_dom_sf"/>
</dbReference>
<protein>
    <recommendedName>
        <fullName evidence="3">F-box domain-containing protein</fullName>
    </recommendedName>
</protein>
<dbReference type="SUPFAM" id="SSF48452">
    <property type="entry name" value="TPR-like"/>
    <property type="match status" value="1"/>
</dbReference>
<comment type="caution">
    <text evidence="1">The sequence shown here is derived from an EMBL/GenBank/DDBJ whole genome shotgun (WGS) entry which is preliminary data.</text>
</comment>
<dbReference type="GeneID" id="83209313"/>